<keyword evidence="3" id="KW-1185">Reference proteome</keyword>
<feature type="compositionally biased region" description="Polar residues" evidence="1">
    <location>
        <begin position="86"/>
        <end position="109"/>
    </location>
</feature>
<evidence type="ECO:0000256" key="1">
    <source>
        <dbReference type="SAM" id="MobiDB-lite"/>
    </source>
</evidence>
<dbReference type="EMBL" id="JASSZA010000006">
    <property type="protein sequence ID" value="KAK2108700.1"/>
    <property type="molecule type" value="Genomic_DNA"/>
</dbReference>
<gene>
    <name evidence="2" type="ORF">P7K49_013865</name>
</gene>
<dbReference type="Proteomes" id="UP001266305">
    <property type="component" value="Unassembled WGS sequence"/>
</dbReference>
<organism evidence="2 3">
    <name type="scientific">Saguinus oedipus</name>
    <name type="common">Cotton-top tamarin</name>
    <name type="synonym">Oedipomidas oedipus</name>
    <dbReference type="NCBI Taxonomy" id="9490"/>
    <lineage>
        <taxon>Eukaryota</taxon>
        <taxon>Metazoa</taxon>
        <taxon>Chordata</taxon>
        <taxon>Craniata</taxon>
        <taxon>Vertebrata</taxon>
        <taxon>Euteleostomi</taxon>
        <taxon>Mammalia</taxon>
        <taxon>Eutheria</taxon>
        <taxon>Euarchontoglires</taxon>
        <taxon>Primates</taxon>
        <taxon>Haplorrhini</taxon>
        <taxon>Platyrrhini</taxon>
        <taxon>Cebidae</taxon>
        <taxon>Callitrichinae</taxon>
        <taxon>Saguinus</taxon>
    </lineage>
</organism>
<comment type="caution">
    <text evidence="2">The sequence shown here is derived from an EMBL/GenBank/DDBJ whole genome shotgun (WGS) entry which is preliminary data.</text>
</comment>
<name>A0ABQ9VHM8_SAGOE</name>
<protein>
    <submittedName>
        <fullName evidence="2">Uncharacterized protein</fullName>
    </submittedName>
</protein>
<evidence type="ECO:0000313" key="3">
    <source>
        <dbReference type="Proteomes" id="UP001266305"/>
    </source>
</evidence>
<evidence type="ECO:0000313" key="2">
    <source>
        <dbReference type="EMBL" id="KAK2108700.1"/>
    </source>
</evidence>
<reference evidence="2 3" key="1">
    <citation type="submission" date="2023-05" db="EMBL/GenBank/DDBJ databases">
        <title>B98-5 Cell Line De Novo Hybrid Assembly: An Optical Mapping Approach.</title>
        <authorList>
            <person name="Kananen K."/>
            <person name="Auerbach J.A."/>
            <person name="Kautto E."/>
            <person name="Blachly J.S."/>
        </authorList>
    </citation>
    <scope>NUCLEOTIDE SEQUENCE [LARGE SCALE GENOMIC DNA]</scope>
    <source>
        <strain evidence="2">B95-8</strain>
        <tissue evidence="2">Cell line</tissue>
    </source>
</reference>
<sequence>MILVDADDSSKESSTFNLMDRGLKFTSQLEGKAGAVLTLLQPENLSPQQVCRAALGLANNDLIDREEAIGSTLVGASEGGDPSGKSPCQTGSPSVPGQRNSAKATTATISPPAPSFSLPHDTSDPDKTARICLGGEPLRPLGPHGQARRHRCSRSPLFPLGTTLGRQQFPIDDGDYTASVAFVPTYPPPYSRPRLRPQIDALSPGVAQLAEAFTADSLPADWLQATPIPRSAKERRD</sequence>
<accession>A0ABQ9VHM8</accession>
<proteinExistence type="predicted"/>
<feature type="region of interest" description="Disordered" evidence="1">
    <location>
        <begin position="73"/>
        <end position="124"/>
    </location>
</feature>